<dbReference type="InterPro" id="IPR005240">
    <property type="entry name" value="DUF389"/>
</dbReference>
<evidence type="ECO:0000256" key="1">
    <source>
        <dbReference type="SAM" id="Phobius"/>
    </source>
</evidence>
<feature type="transmembrane region" description="Helical" evidence="1">
    <location>
        <begin position="77"/>
        <end position="100"/>
    </location>
</feature>
<dbReference type="EMBL" id="QEKY01000005">
    <property type="protein sequence ID" value="PVZ12207.1"/>
    <property type="molecule type" value="Genomic_DNA"/>
</dbReference>
<evidence type="ECO:0000313" key="2">
    <source>
        <dbReference type="EMBL" id="PVZ12207.1"/>
    </source>
</evidence>
<keyword evidence="1" id="KW-1133">Transmembrane helix</keyword>
<feature type="transmembrane region" description="Helical" evidence="1">
    <location>
        <begin position="205"/>
        <end position="225"/>
    </location>
</feature>
<feature type="transmembrane region" description="Helical" evidence="1">
    <location>
        <begin position="245"/>
        <end position="265"/>
    </location>
</feature>
<organism evidence="2 3">
    <name type="scientific">Porphyromonas loveana</name>
    <dbReference type="NCBI Taxonomy" id="1884669"/>
    <lineage>
        <taxon>Bacteria</taxon>
        <taxon>Pseudomonadati</taxon>
        <taxon>Bacteroidota</taxon>
        <taxon>Bacteroidia</taxon>
        <taxon>Bacteroidales</taxon>
        <taxon>Porphyromonadaceae</taxon>
        <taxon>Porphyromonas</taxon>
    </lineage>
</organism>
<dbReference type="Pfam" id="PF04087">
    <property type="entry name" value="DUF389"/>
    <property type="match status" value="1"/>
</dbReference>
<comment type="caution">
    <text evidence="2">The sequence shown here is derived from an EMBL/GenBank/DDBJ whole genome shotgun (WGS) entry which is preliminary data.</text>
</comment>
<name>A0A2U1FJ67_9PORP</name>
<dbReference type="OrthoDB" id="9790659at2"/>
<feature type="transmembrane region" description="Helical" evidence="1">
    <location>
        <begin position="172"/>
        <end position="193"/>
    </location>
</feature>
<dbReference type="Proteomes" id="UP000245462">
    <property type="component" value="Unassembled WGS sequence"/>
</dbReference>
<proteinExistence type="predicted"/>
<accession>A0A2U1FJ67</accession>
<reference evidence="2 3" key="1">
    <citation type="submission" date="2018-04" db="EMBL/GenBank/DDBJ databases">
        <title>Genomic Encyclopedia of Type Strains, Phase IV (KMG-IV): sequencing the most valuable type-strain genomes for metagenomic binning, comparative biology and taxonomic classification.</title>
        <authorList>
            <person name="Goeker M."/>
        </authorList>
    </citation>
    <scope>NUCLEOTIDE SEQUENCE [LARGE SCALE GENOMIC DNA]</scope>
    <source>
        <strain evidence="2 3">DSM 28520</strain>
    </source>
</reference>
<dbReference type="PANTHER" id="PTHR20992:SF9">
    <property type="entry name" value="AT15442P-RELATED"/>
    <property type="match status" value="1"/>
</dbReference>
<gene>
    <name evidence="2" type="ORF">C7382_10594</name>
</gene>
<evidence type="ECO:0000313" key="3">
    <source>
        <dbReference type="Proteomes" id="UP000245462"/>
    </source>
</evidence>
<feature type="transmembrane region" description="Helical" evidence="1">
    <location>
        <begin position="145"/>
        <end position="165"/>
    </location>
</feature>
<protein>
    <submittedName>
        <fullName evidence="2">Putative hydrophobic protein (TIGR00341 family)</fullName>
    </submittedName>
</protein>
<sequence>MQMNRNTETPPPSTEKKQQFVDYIKSLLDMKQEKENDYQTIDLIKADVDFRGTKLWVLICAIFIASLGLNVNSTAVIIGAMLISPLMGPIIGFGLGLGILDFELVKRSLRNLGLATLFSILTATAFFFISPIGQEQSELLARTQPTIYDVLIAFFGGAAGIIAGSTKSKGNVIPGVAIATALMPPLCTAGFGLGTGQLTYFFGAFYLYIINSVFIALATFLIVRLLKFPRKVFLNKQREQKVRRLITIIAICTIAPSICLSYRLFRNNLLEENAHRYVREVVGVIPNTQVIREQFSKEAGRNQIEVVLIGSTVSAAQIDSLRMKLPSYGLSGVELAVKQGFGYEQEETDVNELKSVLLKDLYDNSDKIIRNQQRQIDSLSQQLNFYNRFASMEREIDQELRVIFPAVGSAMLVPSAGVTQGRDSILLVVVRPKERMSQSDMNKLSSWMATRTKTKTVRLIIDNNHK</sequence>
<dbReference type="PANTHER" id="PTHR20992">
    <property type="entry name" value="AT15442P-RELATED"/>
    <property type="match status" value="1"/>
</dbReference>
<feature type="transmembrane region" description="Helical" evidence="1">
    <location>
        <begin position="55"/>
        <end position="71"/>
    </location>
</feature>
<keyword evidence="1" id="KW-0812">Transmembrane</keyword>
<dbReference type="AlphaFoldDB" id="A0A2U1FJ67"/>
<keyword evidence="3" id="KW-1185">Reference proteome</keyword>
<feature type="transmembrane region" description="Helical" evidence="1">
    <location>
        <begin position="112"/>
        <end position="133"/>
    </location>
</feature>
<keyword evidence="1" id="KW-0472">Membrane</keyword>